<dbReference type="InterPro" id="IPR050238">
    <property type="entry name" value="DNA_Rep/Repair_Clamp_Loader"/>
</dbReference>
<evidence type="ECO:0000313" key="2">
    <source>
        <dbReference type="Proteomes" id="UP001597101"/>
    </source>
</evidence>
<accession>A0ABW3FIP0</accession>
<dbReference type="SUPFAM" id="SSF52540">
    <property type="entry name" value="P-loop containing nucleoside triphosphate hydrolases"/>
    <property type="match status" value="1"/>
</dbReference>
<dbReference type="EMBL" id="JBHTJV010000026">
    <property type="protein sequence ID" value="MFD0917980.1"/>
    <property type="molecule type" value="Genomic_DNA"/>
</dbReference>
<dbReference type="Pfam" id="PF13177">
    <property type="entry name" value="DNA_pol3_delta2"/>
    <property type="match status" value="1"/>
</dbReference>
<keyword evidence="2" id="KW-1185">Reference proteome</keyword>
<organism evidence="1 2">
    <name type="scientific">Pseudahrensia aquimaris</name>
    <dbReference type="NCBI Taxonomy" id="744461"/>
    <lineage>
        <taxon>Bacteria</taxon>
        <taxon>Pseudomonadati</taxon>
        <taxon>Pseudomonadota</taxon>
        <taxon>Alphaproteobacteria</taxon>
        <taxon>Hyphomicrobiales</taxon>
        <taxon>Ahrensiaceae</taxon>
        <taxon>Pseudahrensia</taxon>
    </lineage>
</organism>
<gene>
    <name evidence="1" type="ORF">ACFQ14_16370</name>
</gene>
<protein>
    <submittedName>
        <fullName evidence="1">DNA polymerase III subunit delta</fullName>
        <ecNumber evidence="1">2.7.7.7</ecNumber>
    </submittedName>
</protein>
<dbReference type="Proteomes" id="UP001597101">
    <property type="component" value="Unassembled WGS sequence"/>
</dbReference>
<reference evidence="2" key="1">
    <citation type="journal article" date="2019" name="Int. J. Syst. Evol. Microbiol.">
        <title>The Global Catalogue of Microorganisms (GCM) 10K type strain sequencing project: providing services to taxonomists for standard genome sequencing and annotation.</title>
        <authorList>
            <consortium name="The Broad Institute Genomics Platform"/>
            <consortium name="The Broad Institute Genome Sequencing Center for Infectious Disease"/>
            <person name="Wu L."/>
            <person name="Ma J."/>
        </authorList>
    </citation>
    <scope>NUCLEOTIDE SEQUENCE [LARGE SCALE GENOMIC DNA]</scope>
    <source>
        <strain evidence="2">CCUG 60023</strain>
    </source>
</reference>
<proteinExistence type="predicted"/>
<dbReference type="RefSeq" id="WP_377213830.1">
    <property type="nucleotide sequence ID" value="NZ_JBHTJV010000026.1"/>
</dbReference>
<dbReference type="Gene3D" id="3.40.50.300">
    <property type="entry name" value="P-loop containing nucleotide triphosphate hydrolases"/>
    <property type="match status" value="1"/>
</dbReference>
<dbReference type="GO" id="GO:0003887">
    <property type="term" value="F:DNA-directed DNA polymerase activity"/>
    <property type="evidence" value="ECO:0007669"/>
    <property type="project" value="UniProtKB-EC"/>
</dbReference>
<dbReference type="PANTHER" id="PTHR11669:SF8">
    <property type="entry name" value="DNA POLYMERASE III SUBUNIT DELTA"/>
    <property type="match status" value="1"/>
</dbReference>
<sequence length="352" mass="38361">MLEAEERPVADRLDEITHPAQSTRLFGHDDAFGRVEKAWQSGRLHHAWLISGPRGIGKATLAFHLAKGLLSHPKGAADGVTLRDVTESSAAQVANGAHPNLLHLTRPWDDKGKRFKTQLSVDEIRRTRNFYGMTAGGDGWRVAIVDAADDMNASAANALLKILEEPPKQSIFFVITHSAGSLLPTIRSRCQMLRLGPLPDNAVISTLDHLGVQSGDDTRARIGTLSGGSPRRAIQLLHGKVLSHYSTFETLMGQGAVGAASEWAKAHSIAEALSRRDAEQDFTLFIDLALAWIGGTAQRNAATESLQLLATWGDVWEKATRMVTVSDAFNLDRKQVILNLFALVFERNAAVR</sequence>
<evidence type="ECO:0000313" key="1">
    <source>
        <dbReference type="EMBL" id="MFD0917980.1"/>
    </source>
</evidence>
<comment type="caution">
    <text evidence="1">The sequence shown here is derived from an EMBL/GenBank/DDBJ whole genome shotgun (WGS) entry which is preliminary data.</text>
</comment>
<keyword evidence="1" id="KW-0808">Transferase</keyword>
<dbReference type="EC" id="2.7.7.7" evidence="1"/>
<dbReference type="PANTHER" id="PTHR11669">
    <property type="entry name" value="REPLICATION FACTOR C / DNA POLYMERASE III GAMMA-TAU SUBUNIT"/>
    <property type="match status" value="1"/>
</dbReference>
<dbReference type="NCBIfam" id="NF005677">
    <property type="entry name" value="PRK07471.1"/>
    <property type="match status" value="1"/>
</dbReference>
<name>A0ABW3FIP0_9HYPH</name>
<dbReference type="NCBIfam" id="NF006586">
    <property type="entry name" value="PRK09112.1"/>
    <property type="match status" value="1"/>
</dbReference>
<dbReference type="InterPro" id="IPR027417">
    <property type="entry name" value="P-loop_NTPase"/>
</dbReference>
<keyword evidence="1" id="KW-0548">Nucleotidyltransferase</keyword>